<accession>A0AAD5I861</accession>
<name>A0AAD5I861_ACENE</name>
<evidence type="ECO:0000313" key="2">
    <source>
        <dbReference type="EMBL" id="KAI9156160.1"/>
    </source>
</evidence>
<reference evidence="2" key="2">
    <citation type="submission" date="2023-02" db="EMBL/GenBank/DDBJ databases">
        <authorList>
            <person name="Swenson N.G."/>
            <person name="Wegrzyn J.L."/>
            <person name="Mcevoy S.L."/>
        </authorList>
    </citation>
    <scope>NUCLEOTIDE SEQUENCE</scope>
    <source>
        <strain evidence="2">91603</strain>
        <tissue evidence="2">Leaf</tissue>
    </source>
</reference>
<protein>
    <submittedName>
        <fullName evidence="2">Uncharacterized protein</fullName>
    </submittedName>
</protein>
<evidence type="ECO:0000256" key="1">
    <source>
        <dbReference type="SAM" id="MobiDB-lite"/>
    </source>
</evidence>
<sequence length="242" mass="27701">MDIFTVNVKFGAKVVEVGQCDCDHLSLISLIRATIHELSEKDEVPDENCHIWIHLPWSGEIVFELEKICYVPSPPEGSTSRPNKEPEVLDQHGGYQTLDWCDFEAEMLNYDGGNEKDDDKDVEDGEDGEKEGRQVNEGQNMQYVKVQVFKEEYVDGDDDILKECMDLFEGYQSKSNDEYFSDSELEPKQIRIAKLMKDILTAALIPQEHFRFLNLIIPPLMAIVELDDVSMIVLDALDLYCL</sequence>
<gene>
    <name evidence="2" type="ORF">LWI28_001475</name>
</gene>
<dbReference type="Proteomes" id="UP001064489">
    <property type="component" value="Chromosome 12"/>
</dbReference>
<proteinExistence type="predicted"/>
<organism evidence="2 3">
    <name type="scientific">Acer negundo</name>
    <name type="common">Box elder</name>
    <dbReference type="NCBI Taxonomy" id="4023"/>
    <lineage>
        <taxon>Eukaryota</taxon>
        <taxon>Viridiplantae</taxon>
        <taxon>Streptophyta</taxon>
        <taxon>Embryophyta</taxon>
        <taxon>Tracheophyta</taxon>
        <taxon>Spermatophyta</taxon>
        <taxon>Magnoliopsida</taxon>
        <taxon>eudicotyledons</taxon>
        <taxon>Gunneridae</taxon>
        <taxon>Pentapetalae</taxon>
        <taxon>rosids</taxon>
        <taxon>malvids</taxon>
        <taxon>Sapindales</taxon>
        <taxon>Sapindaceae</taxon>
        <taxon>Hippocastanoideae</taxon>
        <taxon>Acereae</taxon>
        <taxon>Acer</taxon>
    </lineage>
</organism>
<feature type="region of interest" description="Disordered" evidence="1">
    <location>
        <begin position="112"/>
        <end position="137"/>
    </location>
</feature>
<dbReference type="EMBL" id="JAJSOW010000107">
    <property type="protein sequence ID" value="KAI9156160.1"/>
    <property type="molecule type" value="Genomic_DNA"/>
</dbReference>
<evidence type="ECO:0000313" key="3">
    <source>
        <dbReference type="Proteomes" id="UP001064489"/>
    </source>
</evidence>
<dbReference type="AlphaFoldDB" id="A0AAD5I861"/>
<comment type="caution">
    <text evidence="2">The sequence shown here is derived from an EMBL/GenBank/DDBJ whole genome shotgun (WGS) entry which is preliminary data.</text>
</comment>
<keyword evidence="3" id="KW-1185">Reference proteome</keyword>
<reference evidence="2" key="1">
    <citation type="journal article" date="2022" name="Plant J.">
        <title>Strategies of tolerance reflected in two North American maple genomes.</title>
        <authorList>
            <person name="McEvoy S.L."/>
            <person name="Sezen U.U."/>
            <person name="Trouern-Trend A."/>
            <person name="McMahon S.M."/>
            <person name="Schaberg P.G."/>
            <person name="Yang J."/>
            <person name="Wegrzyn J.L."/>
            <person name="Swenson N.G."/>
        </authorList>
    </citation>
    <scope>NUCLEOTIDE SEQUENCE</scope>
    <source>
        <strain evidence="2">91603</strain>
    </source>
</reference>
<feature type="compositionally biased region" description="Acidic residues" evidence="1">
    <location>
        <begin position="120"/>
        <end position="129"/>
    </location>
</feature>